<evidence type="ECO:0000313" key="3">
    <source>
        <dbReference type="Proteomes" id="UP001291309"/>
    </source>
</evidence>
<feature type="region of interest" description="Disordered" evidence="1">
    <location>
        <begin position="352"/>
        <end position="382"/>
    </location>
</feature>
<sequence>MRPVPAHAAPTIAMKPISLEMEGDEGLHSAPTVPMKAIRLPVEDIPQAVAVPAPEKAPEKAPRPRQPPAPVPVERPAATSKQPPAPVVVIQKPAPPAPLPQAASPAAPPAATSAAPVPSGANTSAPAKSPAPQPGAKPRPPEPTRERAAVVVEVTLTPPAPAPEPQAPEPPRKRPGQSTSVMLRAGKLHELLDQTQGAQKNARPSIPLAAVKLTYDGTRPAEGLASPRSELALVAPVQSYPGQRTVLYTQNVINQYAVASNPRYYLRPQEPREAAHLFVFDVMSSQHTSLGKAFPARAADTFRPGTLVEIWKWLNETARSKGWRPVEGSALLEAMGRGLPIIAMADTPSGPRLAVVEPGPPGPGGKPRLASAHEPRGQGRTPEQVFGAIVARYLAHD</sequence>
<feature type="compositionally biased region" description="Pro residues" evidence="1">
    <location>
        <begin position="64"/>
        <end position="73"/>
    </location>
</feature>
<comment type="caution">
    <text evidence="2">The sequence shown here is derived from an EMBL/GenBank/DDBJ whole genome shotgun (WGS) entry which is preliminary data.</text>
</comment>
<protein>
    <submittedName>
        <fullName evidence="2">Uncharacterized protein</fullName>
    </submittedName>
</protein>
<feature type="compositionally biased region" description="Pro residues" evidence="1">
    <location>
        <begin position="129"/>
        <end position="138"/>
    </location>
</feature>
<organism evidence="2 3">
    <name type="scientific">Hyalangium rubrum</name>
    <dbReference type="NCBI Taxonomy" id="3103134"/>
    <lineage>
        <taxon>Bacteria</taxon>
        <taxon>Pseudomonadati</taxon>
        <taxon>Myxococcota</taxon>
        <taxon>Myxococcia</taxon>
        <taxon>Myxococcales</taxon>
        <taxon>Cystobacterineae</taxon>
        <taxon>Archangiaceae</taxon>
        <taxon>Hyalangium</taxon>
    </lineage>
</organism>
<dbReference type="EMBL" id="JAXIVS010000011">
    <property type="protein sequence ID" value="MDY7230436.1"/>
    <property type="molecule type" value="Genomic_DNA"/>
</dbReference>
<gene>
    <name evidence="2" type="ORF">SYV04_28835</name>
</gene>
<feature type="region of interest" description="Disordered" evidence="1">
    <location>
        <begin position="158"/>
        <end position="179"/>
    </location>
</feature>
<accession>A0ABU5HAC5</accession>
<feature type="compositionally biased region" description="Pro residues" evidence="1">
    <location>
        <begin position="158"/>
        <end position="169"/>
    </location>
</feature>
<name>A0ABU5HAC5_9BACT</name>
<feature type="region of interest" description="Disordered" evidence="1">
    <location>
        <begin position="49"/>
        <end position="146"/>
    </location>
</feature>
<proteinExistence type="predicted"/>
<reference evidence="2 3" key="1">
    <citation type="submission" date="2023-12" db="EMBL/GenBank/DDBJ databases">
        <title>the genome sequence of Hyalangium sp. s54d21.</title>
        <authorList>
            <person name="Zhang X."/>
        </authorList>
    </citation>
    <scope>NUCLEOTIDE SEQUENCE [LARGE SCALE GENOMIC DNA]</scope>
    <source>
        <strain evidence="3">s54d21</strain>
    </source>
</reference>
<feature type="compositionally biased region" description="Low complexity" evidence="1">
    <location>
        <begin position="100"/>
        <end position="121"/>
    </location>
</feature>
<dbReference type="Proteomes" id="UP001291309">
    <property type="component" value="Unassembled WGS sequence"/>
</dbReference>
<evidence type="ECO:0000256" key="1">
    <source>
        <dbReference type="SAM" id="MobiDB-lite"/>
    </source>
</evidence>
<evidence type="ECO:0000313" key="2">
    <source>
        <dbReference type="EMBL" id="MDY7230436.1"/>
    </source>
</evidence>
<dbReference type="RefSeq" id="WP_321549159.1">
    <property type="nucleotide sequence ID" value="NZ_JAXIVS010000011.1"/>
</dbReference>
<keyword evidence="3" id="KW-1185">Reference proteome</keyword>